<reference evidence="1 2" key="1">
    <citation type="journal article" date="2020" name="Front. Microbiol.">
        <title>Single-cell genomics of novel Actinobacteria with the Wood-Ljungdahl pathway discovered in a serpentinizing system.</title>
        <authorList>
            <person name="Merino N."/>
            <person name="Kawai M."/>
            <person name="Boyd E.S."/>
            <person name="Colman D.R."/>
            <person name="McGlynn S.E."/>
            <person name="Nealson K.H."/>
            <person name="Kurokawa K."/>
            <person name="Hongoh Y."/>
        </authorList>
    </citation>
    <scope>NUCLEOTIDE SEQUENCE [LARGE SCALE GENOMIC DNA]</scope>
    <source>
        <strain evidence="1 2">S33</strain>
    </source>
</reference>
<dbReference type="EMBL" id="BLRY01000407">
    <property type="protein sequence ID" value="GFP28784.1"/>
    <property type="molecule type" value="Genomic_DNA"/>
</dbReference>
<gene>
    <name evidence="1" type="ORF">HKBW3S33_02200</name>
</gene>
<organism evidence="1 2">
    <name type="scientific">Candidatus Hakubella thermalkaliphila</name>
    <dbReference type="NCBI Taxonomy" id="2754717"/>
    <lineage>
        <taxon>Bacteria</taxon>
        <taxon>Bacillati</taxon>
        <taxon>Actinomycetota</taxon>
        <taxon>Actinomycetota incertae sedis</taxon>
        <taxon>Candidatus Hakubellales</taxon>
        <taxon>Candidatus Hakubellaceae</taxon>
        <taxon>Candidatus Hakubella</taxon>
    </lineage>
</organism>
<dbReference type="Proteomes" id="UP000591948">
    <property type="component" value="Unassembled WGS sequence"/>
</dbReference>
<name>A0A6V8PAW4_9ACTN</name>
<proteinExistence type="predicted"/>
<keyword evidence="2" id="KW-1185">Reference proteome</keyword>
<dbReference type="AlphaFoldDB" id="A0A6V8PAW4"/>
<sequence length="32" mass="3703">MREKALQLVIDQVDMKIEENKGEGENEDVQDV</sequence>
<evidence type="ECO:0000313" key="1">
    <source>
        <dbReference type="EMBL" id="GFP28784.1"/>
    </source>
</evidence>
<accession>A0A6V8PAW4</accession>
<comment type="caution">
    <text evidence="1">The sequence shown here is derived from an EMBL/GenBank/DDBJ whole genome shotgun (WGS) entry which is preliminary data.</text>
</comment>
<protein>
    <submittedName>
        <fullName evidence="1">Uncharacterized protein</fullName>
    </submittedName>
</protein>
<evidence type="ECO:0000313" key="2">
    <source>
        <dbReference type="Proteomes" id="UP000591948"/>
    </source>
</evidence>